<proteinExistence type="predicted"/>
<dbReference type="PANTHER" id="PTHR45985">
    <property type="match status" value="1"/>
</dbReference>
<dbReference type="Proteomes" id="UP000789390">
    <property type="component" value="Unassembled WGS sequence"/>
</dbReference>
<sequence length="460" mass="52054">MALIRSIIFITMIFLKIQILLSAAGEPSLSPSTCDSQKCLLPDCLCTSTTAPGGLNPEEIPQMVFLTFDDAVADVMYPTYQRILQNRINPNSCNIGMTFFVTHEGTNYRLVNELFNRGNEIASHTVMHTMDYEYWKNTSADFWLKEIGYQRHLLHTYGNIPIDKIQGFRAPFLQTGGDATFTALRTLGMNYDSSMTTAELMDPPTWPFTMDYGYGPTHECRDPPCGKESHPGLWSIPIVEFRNGEKGSPCNMADICFPPFKTANPEPYNVTAEEIFNYFMFNFNRFTKTRAPFGIHQHVYWFLNNEPILQGFLQFLDYLATLDYVYIVPISKGIEWMRNPMPLNQMKNKDVFNCDESAKSSAPCRKPQVCYYTQSAPGGPRFMGTCAPCPAEYTWLPDQYDPVPITTTTVPTTTQTIPSTVTYTTSFPNSSASDPDNNNLVMHLILILQGLILGCLHFFC</sequence>
<dbReference type="GO" id="GO:0016810">
    <property type="term" value="F:hydrolase activity, acting on carbon-nitrogen (but not peptide) bonds"/>
    <property type="evidence" value="ECO:0007669"/>
    <property type="project" value="InterPro"/>
</dbReference>
<dbReference type="OrthoDB" id="504708at2759"/>
<dbReference type="PANTHER" id="PTHR45985:SF8">
    <property type="entry name" value="CHITIN DEACETYLASE-LIKE 9, ISOFORM A"/>
    <property type="match status" value="1"/>
</dbReference>
<organism evidence="3 4">
    <name type="scientific">Daphnia galeata</name>
    <dbReference type="NCBI Taxonomy" id="27404"/>
    <lineage>
        <taxon>Eukaryota</taxon>
        <taxon>Metazoa</taxon>
        <taxon>Ecdysozoa</taxon>
        <taxon>Arthropoda</taxon>
        <taxon>Crustacea</taxon>
        <taxon>Branchiopoda</taxon>
        <taxon>Diplostraca</taxon>
        <taxon>Cladocera</taxon>
        <taxon>Anomopoda</taxon>
        <taxon>Daphniidae</taxon>
        <taxon>Daphnia</taxon>
    </lineage>
</organism>
<reference evidence="3" key="1">
    <citation type="submission" date="2021-11" db="EMBL/GenBank/DDBJ databases">
        <authorList>
            <person name="Schell T."/>
        </authorList>
    </citation>
    <scope>NUCLEOTIDE SEQUENCE</scope>
    <source>
        <strain evidence="3">M5</strain>
    </source>
</reference>
<evidence type="ECO:0000259" key="2">
    <source>
        <dbReference type="Pfam" id="PF01522"/>
    </source>
</evidence>
<name>A0A8J2WCU8_9CRUS</name>
<feature type="signal peptide" evidence="1">
    <location>
        <begin position="1"/>
        <end position="24"/>
    </location>
</feature>
<dbReference type="InterPro" id="IPR052740">
    <property type="entry name" value="CE4"/>
</dbReference>
<dbReference type="Gene3D" id="3.20.20.370">
    <property type="entry name" value="Glycoside hydrolase/deacetylase"/>
    <property type="match status" value="1"/>
</dbReference>
<dbReference type="InterPro" id="IPR011330">
    <property type="entry name" value="Glyco_hydro/deAcase_b/a-brl"/>
</dbReference>
<dbReference type="InterPro" id="IPR002509">
    <property type="entry name" value="NODB_dom"/>
</dbReference>
<dbReference type="AlphaFoldDB" id="A0A8J2WCU8"/>
<accession>A0A8J2WCU8</accession>
<dbReference type="SUPFAM" id="SSF88713">
    <property type="entry name" value="Glycoside hydrolase/deacetylase"/>
    <property type="match status" value="1"/>
</dbReference>
<feature type="chain" id="PRO_5035323285" description="NodB homology domain-containing protein" evidence="1">
    <location>
        <begin position="25"/>
        <end position="460"/>
    </location>
</feature>
<evidence type="ECO:0000256" key="1">
    <source>
        <dbReference type="SAM" id="SignalP"/>
    </source>
</evidence>
<protein>
    <recommendedName>
        <fullName evidence="2">NodB homology domain-containing protein</fullName>
    </recommendedName>
</protein>
<comment type="caution">
    <text evidence="3">The sequence shown here is derived from an EMBL/GenBank/DDBJ whole genome shotgun (WGS) entry which is preliminary data.</text>
</comment>
<dbReference type="GO" id="GO:0005975">
    <property type="term" value="P:carbohydrate metabolic process"/>
    <property type="evidence" value="ECO:0007669"/>
    <property type="project" value="InterPro"/>
</dbReference>
<keyword evidence="1" id="KW-0732">Signal</keyword>
<evidence type="ECO:0000313" key="4">
    <source>
        <dbReference type="Proteomes" id="UP000789390"/>
    </source>
</evidence>
<feature type="domain" description="NodB homology" evidence="2">
    <location>
        <begin position="61"/>
        <end position="190"/>
    </location>
</feature>
<evidence type="ECO:0000313" key="3">
    <source>
        <dbReference type="EMBL" id="CAH0099447.1"/>
    </source>
</evidence>
<dbReference type="EMBL" id="CAKKLH010000019">
    <property type="protein sequence ID" value="CAH0099447.1"/>
    <property type="molecule type" value="Genomic_DNA"/>
</dbReference>
<keyword evidence="4" id="KW-1185">Reference proteome</keyword>
<gene>
    <name evidence="3" type="ORF">DGAL_LOCUS1586</name>
</gene>
<dbReference type="Pfam" id="PF01522">
    <property type="entry name" value="Polysacc_deac_1"/>
    <property type="match status" value="1"/>
</dbReference>